<dbReference type="AlphaFoldDB" id="A0A401GL30"/>
<keyword evidence="2" id="KW-1185">Reference proteome</keyword>
<dbReference type="EMBL" id="BFAD01000004">
    <property type="protein sequence ID" value="GBE82849.1"/>
    <property type="molecule type" value="Genomic_DNA"/>
</dbReference>
<evidence type="ECO:0000313" key="2">
    <source>
        <dbReference type="Proteomes" id="UP000287166"/>
    </source>
</evidence>
<organism evidence="1 2">
    <name type="scientific">Sparassis crispa</name>
    <dbReference type="NCBI Taxonomy" id="139825"/>
    <lineage>
        <taxon>Eukaryota</taxon>
        <taxon>Fungi</taxon>
        <taxon>Dikarya</taxon>
        <taxon>Basidiomycota</taxon>
        <taxon>Agaricomycotina</taxon>
        <taxon>Agaricomycetes</taxon>
        <taxon>Polyporales</taxon>
        <taxon>Sparassidaceae</taxon>
        <taxon>Sparassis</taxon>
    </lineage>
</organism>
<proteinExistence type="predicted"/>
<comment type="caution">
    <text evidence="1">The sequence shown here is derived from an EMBL/GenBank/DDBJ whole genome shotgun (WGS) entry which is preliminary data.</text>
</comment>
<protein>
    <submittedName>
        <fullName evidence="1">Uncharacterized protein</fullName>
    </submittedName>
</protein>
<gene>
    <name evidence="1" type="ORF">SCP_0412360</name>
</gene>
<reference evidence="1 2" key="1">
    <citation type="journal article" date="2018" name="Sci. Rep.">
        <title>Genome sequence of the cauliflower mushroom Sparassis crispa (Hanabiratake) and its association with beneficial usage.</title>
        <authorList>
            <person name="Kiyama R."/>
            <person name="Furutani Y."/>
            <person name="Kawaguchi K."/>
            <person name="Nakanishi T."/>
        </authorList>
    </citation>
    <scope>NUCLEOTIDE SEQUENCE [LARGE SCALE GENOMIC DNA]</scope>
</reference>
<sequence length="56" mass="5857">MARTILLATLRTKELASSAMGFYIVQALAPGKPVAPRAGQTGRWTSSLLGQLVAVS</sequence>
<evidence type="ECO:0000313" key="1">
    <source>
        <dbReference type="EMBL" id="GBE82849.1"/>
    </source>
</evidence>
<dbReference type="InParanoid" id="A0A401GL30"/>
<dbReference type="RefSeq" id="XP_027613762.1">
    <property type="nucleotide sequence ID" value="XM_027757961.1"/>
</dbReference>
<accession>A0A401GL30</accession>
<name>A0A401GL30_9APHY</name>
<dbReference type="Proteomes" id="UP000287166">
    <property type="component" value="Unassembled WGS sequence"/>
</dbReference>
<dbReference type="GeneID" id="38779766"/>